<feature type="region of interest" description="Disordered" evidence="3">
    <location>
        <begin position="39"/>
        <end position="110"/>
    </location>
</feature>
<dbReference type="PANTHER" id="PTHR44523:SF1">
    <property type="entry name" value="TETRATRICOPEPTIDE REPEAT PROTEIN 13"/>
    <property type="match status" value="1"/>
</dbReference>
<dbReference type="InterPro" id="IPR011990">
    <property type="entry name" value="TPR-like_helical_dom_sf"/>
</dbReference>
<feature type="region of interest" description="Disordered" evidence="3">
    <location>
        <begin position="1378"/>
        <end position="1416"/>
    </location>
</feature>
<dbReference type="Pfam" id="PF13181">
    <property type="entry name" value="TPR_8"/>
    <property type="match status" value="1"/>
</dbReference>
<dbReference type="SUPFAM" id="SSF48452">
    <property type="entry name" value="TPR-like"/>
    <property type="match status" value="2"/>
</dbReference>
<dbReference type="SMART" id="SM00028">
    <property type="entry name" value="TPR"/>
    <property type="match status" value="4"/>
</dbReference>
<dbReference type="InterPro" id="IPR002110">
    <property type="entry name" value="Ankyrin_rpt"/>
</dbReference>
<dbReference type="PANTHER" id="PTHR44523">
    <property type="entry name" value="TETRATRICOPEPTIDE REPEAT PROTEIN 13"/>
    <property type="match status" value="1"/>
</dbReference>
<dbReference type="InterPro" id="IPR019734">
    <property type="entry name" value="TPR_rpt"/>
</dbReference>
<dbReference type="Gene3D" id="1.25.40.10">
    <property type="entry name" value="Tetratricopeptide repeat domain"/>
    <property type="match status" value="1"/>
</dbReference>
<dbReference type="SUPFAM" id="SSF48403">
    <property type="entry name" value="Ankyrin repeat"/>
    <property type="match status" value="1"/>
</dbReference>
<dbReference type="InterPro" id="IPR032023">
    <property type="entry name" value="GCC2_Rab_bind"/>
</dbReference>
<keyword evidence="1" id="KW-0802">TPR repeat</keyword>
<dbReference type="InterPro" id="IPR000237">
    <property type="entry name" value="GRIP_dom"/>
</dbReference>
<evidence type="ECO:0000313" key="6">
    <source>
        <dbReference type="WBParaSite" id="maker-uti_cns_0046730-snap-gene-0.3-mRNA-1"/>
    </source>
</evidence>
<dbReference type="Proteomes" id="UP000095280">
    <property type="component" value="Unplaced"/>
</dbReference>
<dbReference type="Gene3D" id="1.25.40.20">
    <property type="entry name" value="Ankyrin repeat-containing domain"/>
    <property type="match status" value="1"/>
</dbReference>
<reference evidence="6" key="1">
    <citation type="submission" date="2016-11" db="UniProtKB">
        <authorList>
            <consortium name="WormBaseParasite"/>
        </authorList>
    </citation>
    <scope>IDENTIFICATION</scope>
</reference>
<feature type="compositionally biased region" description="Low complexity" evidence="3">
    <location>
        <begin position="39"/>
        <end position="64"/>
    </location>
</feature>
<dbReference type="WBParaSite" id="maker-uti_cns_0046730-snap-gene-0.3-mRNA-1">
    <property type="protein sequence ID" value="maker-uti_cns_0046730-snap-gene-0.3-mRNA-1"/>
    <property type="gene ID" value="maker-uti_cns_0046730-snap-gene-0.3"/>
</dbReference>
<evidence type="ECO:0000256" key="3">
    <source>
        <dbReference type="SAM" id="MobiDB-lite"/>
    </source>
</evidence>
<dbReference type="Pfam" id="PF01465">
    <property type="entry name" value="GRIP"/>
    <property type="match status" value="1"/>
</dbReference>
<organism evidence="5 6">
    <name type="scientific">Macrostomum lignano</name>
    <dbReference type="NCBI Taxonomy" id="282301"/>
    <lineage>
        <taxon>Eukaryota</taxon>
        <taxon>Metazoa</taxon>
        <taxon>Spiralia</taxon>
        <taxon>Lophotrochozoa</taxon>
        <taxon>Platyhelminthes</taxon>
        <taxon>Rhabditophora</taxon>
        <taxon>Macrostomorpha</taxon>
        <taxon>Macrostomida</taxon>
        <taxon>Macrostomidae</taxon>
        <taxon>Macrostomum</taxon>
    </lineage>
</organism>
<feature type="repeat" description="TPR" evidence="1">
    <location>
        <begin position="477"/>
        <end position="510"/>
    </location>
</feature>
<sequence>SREQAWSQLEAGLRERIAELESRVDSLEEANHELQCAADKANAAAAAAKEKIQQQQQQQKQSHPPQTPPPPAPPPPPPEERRPAAEGSEATTSVSAASATSAATSSPSGSSIVPLEQLLLMQQQKLQQDGNSGGGGGATADFESVDAMRLALIKANRRIEHLTSLLSESEEMSVRLAEQARVLKEEIRRQERNAERNNSLRNLEYLKNIVLQFLTLRQERHQLLPVLNTMLQLSTDEQQRLAKAAADDAAATAAAEASRRRDPGGEGWNSYFHQHSMRILATWMCSPPATVRLANSCPFGACSVCSGSEPFNKTQFHSYARNIVASKFLTFDFGSESLLKRFAFGLVLMNTGYLDKAIEHFERFLKEFPNQPEALTALAIAQFRKDYQAFGNQAVNLLTEALRLQSKTAYLYVKRAQIQFLIGNYAQAFNDMSNAINMNRTAWQLVLQRCLVNFALGESEAAFQDAKSAVRLHGRDPHLLLVLGAAYTRLGRLRNAAETYKEALEEAPDLVDARLRMADCHRVLGAGQRVVQLLTPLLSPADSAGGVRPDQTYAASKLAAMSHYSAGRCRQTLNYTDRCLALHPTCPVCLFRRAAALANLGQFYESIRASTAIMVQGSLAATAASPEFLRSHYLREWGRFLRGRLDTNWGLLNFTTDLQKDFRVRWILGKSLLESKVYREESGLQPSQEDVTVPDLTAYNFRQQELICLAKRVGQSFRTDTDGAVNNERVTFALGLAAVHIGQLVYNATHDQYNHNNIGWLSLIDLAAKYIQLADLTKPVQLVHTLLPKSEPSPTANSNAPDLQFNHAIVHRGVPNPPLQAYFNLVFQLAKTMTEHSRGPGSAGSQDEKREFDTAQTLEQVLAIAKRRRTYRDEDRGLVVGTQVPSTKYRDQMRHEGAYIYLTEDAKVGGSCSLGVRIRLRTLRLRSYRDELDHLLSELLGDMRAGRLANPGPDQAVSRVLTLLYYLTNAMPLSHRSGPAAFAVAVGLLLASNIGVGGRPPPGKSLELEPVLAGTPDAFALVTRQWLKPVALAKSVGAGADCLSVTAALPTLRSPPLAVVPAVHNCIPATMYPTATADFVGHRSGSESPGRVPVSSGRGLPWLAPLPSNHSGRRFFIVTATNSHLARDLLAGIRACDLRACRHSIVAMGCRPTDSLVDPVDGLTPLLIAATLPDGGCESEVAQLTRKRLKLLRLLLHHGADPLGRPDPLFGRTPLAWSCALGRPEDLALMLAADSVPMRLDLLAADSAGDTCLHLAAAAGCQRCVQQLLGWHSAFGVPIGAARNAAGLTACIAASGEAVRSALGATEVVGHVSQGTVISTASPAARVSTLDAPVLLVNFFILHKSSEHSSHLMMVSLARPRTFSLAFTYMQVPQMPPSYMVPQPGSTKPTSGSEVKQQPTSGSSQDRFTPLRNSSKDSLSHCMRLMSMQCSPSYRQQAACRTANPRPDPLEANKVEVESTLTDKNVVTDLRQCRRKSSTAARAGLAPERAQRQTGSGRLAQQLRIWEGSGRLAQQLGIWDCNWDLGLAQQLGSGRLAQQLEDLGGLAQQLRIWEAGPATEDLGGWPSNWGSGRLARSNWGSGGWTPATEDLGGWTQQLEDLGGLAQQLRI</sequence>
<proteinExistence type="predicted"/>
<dbReference type="PROSITE" id="PS50005">
    <property type="entry name" value="TPR"/>
    <property type="match status" value="2"/>
</dbReference>
<dbReference type="Gene3D" id="1.10.220.60">
    <property type="entry name" value="GRIP domain"/>
    <property type="match status" value="1"/>
</dbReference>
<evidence type="ECO:0000313" key="5">
    <source>
        <dbReference type="Proteomes" id="UP000095280"/>
    </source>
</evidence>
<dbReference type="Pfam" id="PF12796">
    <property type="entry name" value="Ank_2"/>
    <property type="match status" value="1"/>
</dbReference>
<protein>
    <submittedName>
        <fullName evidence="6">GRIP domain-containing protein</fullName>
    </submittedName>
</protein>
<feature type="domain" description="GRIP" evidence="4">
    <location>
        <begin position="196"/>
        <end position="244"/>
    </location>
</feature>
<feature type="coiled-coil region" evidence="2">
    <location>
        <begin position="152"/>
        <end position="200"/>
    </location>
</feature>
<dbReference type="SMART" id="SM00755">
    <property type="entry name" value="Grip"/>
    <property type="match status" value="1"/>
</dbReference>
<feature type="compositionally biased region" description="Low complexity" evidence="3">
    <location>
        <begin position="85"/>
        <end position="110"/>
    </location>
</feature>
<dbReference type="PROSITE" id="PS50913">
    <property type="entry name" value="GRIP"/>
    <property type="match status" value="1"/>
</dbReference>
<keyword evidence="2" id="KW-0175">Coiled coil</keyword>
<name>A0A1I8JC94_9PLAT</name>
<dbReference type="InterPro" id="IPR036770">
    <property type="entry name" value="Ankyrin_rpt-contain_sf"/>
</dbReference>
<accession>A0A1I8JC94</accession>
<feature type="compositionally biased region" description="Polar residues" evidence="3">
    <location>
        <begin position="1384"/>
        <end position="1413"/>
    </location>
</feature>
<evidence type="ECO:0000256" key="1">
    <source>
        <dbReference type="PROSITE-ProRule" id="PRU00339"/>
    </source>
</evidence>
<evidence type="ECO:0000259" key="4">
    <source>
        <dbReference type="PROSITE" id="PS50913"/>
    </source>
</evidence>
<evidence type="ECO:0000256" key="2">
    <source>
        <dbReference type="SAM" id="Coils"/>
    </source>
</evidence>
<dbReference type="Pfam" id="PF16704">
    <property type="entry name" value="Rab_bind"/>
    <property type="match status" value="1"/>
</dbReference>
<keyword evidence="5" id="KW-1185">Reference proteome</keyword>
<dbReference type="PROSITE" id="PS50293">
    <property type="entry name" value="TPR_REGION"/>
    <property type="match status" value="1"/>
</dbReference>
<feature type="compositionally biased region" description="Pro residues" evidence="3">
    <location>
        <begin position="65"/>
        <end position="77"/>
    </location>
</feature>
<feature type="repeat" description="TPR" evidence="1">
    <location>
        <begin position="338"/>
        <end position="371"/>
    </location>
</feature>